<dbReference type="EMBL" id="KZ805399">
    <property type="protein sequence ID" value="PVH99133.1"/>
    <property type="molecule type" value="Genomic_DNA"/>
</dbReference>
<organism evidence="2 3">
    <name type="scientific">Periconia macrospinosa</name>
    <dbReference type="NCBI Taxonomy" id="97972"/>
    <lineage>
        <taxon>Eukaryota</taxon>
        <taxon>Fungi</taxon>
        <taxon>Dikarya</taxon>
        <taxon>Ascomycota</taxon>
        <taxon>Pezizomycotina</taxon>
        <taxon>Dothideomycetes</taxon>
        <taxon>Pleosporomycetidae</taxon>
        <taxon>Pleosporales</taxon>
        <taxon>Massarineae</taxon>
        <taxon>Periconiaceae</taxon>
        <taxon>Periconia</taxon>
    </lineage>
</organism>
<evidence type="ECO:0000313" key="3">
    <source>
        <dbReference type="Proteomes" id="UP000244855"/>
    </source>
</evidence>
<gene>
    <name evidence="2" type="ORF">DM02DRAFT_19261</name>
</gene>
<feature type="chain" id="PRO_5016112493" evidence="1">
    <location>
        <begin position="31"/>
        <end position="171"/>
    </location>
</feature>
<dbReference type="Proteomes" id="UP000244855">
    <property type="component" value="Unassembled WGS sequence"/>
</dbReference>
<keyword evidence="3" id="KW-1185">Reference proteome</keyword>
<dbReference type="OrthoDB" id="4538483at2759"/>
<proteinExistence type="predicted"/>
<keyword evidence="1" id="KW-0732">Signal</keyword>
<evidence type="ECO:0000313" key="2">
    <source>
        <dbReference type="EMBL" id="PVH99133.1"/>
    </source>
</evidence>
<evidence type="ECO:0000256" key="1">
    <source>
        <dbReference type="SAM" id="SignalP"/>
    </source>
</evidence>
<sequence>MCMMLSVVLSLTSLHLAWIVVAKSLWACRAFPSWARATPVASSLRVSLSANWSTTPPTHTYNESAVTFPSLQYFPKTGVDLILDPTRSGGVLPLLMKPATTFSNTVGGTGDVQNATYRVAIAKFDVLQALRRKLDKESGRHDVLAMIARRLNQGPWGEGGSAGSRIGTLEL</sequence>
<reference evidence="2 3" key="1">
    <citation type="journal article" date="2018" name="Sci. Rep.">
        <title>Comparative genomics provides insights into the lifestyle and reveals functional heterogeneity of dark septate endophytic fungi.</title>
        <authorList>
            <person name="Knapp D.G."/>
            <person name="Nemeth J.B."/>
            <person name="Barry K."/>
            <person name="Hainaut M."/>
            <person name="Henrissat B."/>
            <person name="Johnson J."/>
            <person name="Kuo A."/>
            <person name="Lim J.H.P."/>
            <person name="Lipzen A."/>
            <person name="Nolan M."/>
            <person name="Ohm R.A."/>
            <person name="Tamas L."/>
            <person name="Grigoriev I.V."/>
            <person name="Spatafora J.W."/>
            <person name="Nagy L.G."/>
            <person name="Kovacs G.M."/>
        </authorList>
    </citation>
    <scope>NUCLEOTIDE SEQUENCE [LARGE SCALE GENOMIC DNA]</scope>
    <source>
        <strain evidence="2 3">DSE2036</strain>
    </source>
</reference>
<accession>A0A2V1DND1</accession>
<dbReference type="STRING" id="97972.A0A2V1DND1"/>
<dbReference type="AlphaFoldDB" id="A0A2V1DND1"/>
<name>A0A2V1DND1_9PLEO</name>
<protein>
    <submittedName>
        <fullName evidence="2">Uncharacterized protein</fullName>
    </submittedName>
</protein>
<feature type="signal peptide" evidence="1">
    <location>
        <begin position="1"/>
        <end position="30"/>
    </location>
</feature>